<dbReference type="Gene3D" id="3.40.50.10320">
    <property type="entry name" value="LmbE-like"/>
    <property type="match status" value="1"/>
</dbReference>
<dbReference type="PANTHER" id="PTHR12993">
    <property type="entry name" value="N-ACETYLGLUCOSAMINYL-PHOSPHATIDYLINOSITOL DE-N-ACETYLASE-RELATED"/>
    <property type="match status" value="1"/>
</dbReference>
<dbReference type="InterPro" id="IPR017810">
    <property type="entry name" value="Mycothiol_biosynthesis_MshB"/>
</dbReference>
<comment type="cofactor">
    <cofactor evidence="4">
        <name>Zn(2+)</name>
        <dbReference type="ChEBI" id="CHEBI:29105"/>
    </cofactor>
    <text evidence="4">Binds 1 zinc ion per subunit.</text>
</comment>
<dbReference type="PANTHER" id="PTHR12993:SF26">
    <property type="entry name" value="1D-MYO-INOSITOL 2-ACETAMIDO-2-DEOXY-ALPHA-D-GLUCOPYRANOSIDE DEACETYLASE"/>
    <property type="match status" value="1"/>
</dbReference>
<dbReference type="GO" id="GO:0035595">
    <property type="term" value="F:N-acetylglucosaminylinositol deacetylase activity"/>
    <property type="evidence" value="ECO:0007669"/>
    <property type="project" value="UniProtKB-EC"/>
</dbReference>
<gene>
    <name evidence="4 5" type="primary">mshB</name>
    <name evidence="5" type="ORF">V6R90_18640</name>
</gene>
<feature type="binding site" evidence="4">
    <location>
        <position position="170"/>
    </location>
    <ligand>
        <name>Zn(2+)</name>
        <dbReference type="ChEBI" id="CHEBI:29105"/>
    </ligand>
</feature>
<reference evidence="5 6" key="1">
    <citation type="submission" date="2024-02" db="EMBL/GenBank/DDBJ databases">
        <title>Full genome sequence of Nocardioides kribbensis.</title>
        <authorList>
            <person name="Poletto B.L."/>
            <person name="Silva G."/>
            <person name="Galante D."/>
            <person name="Campos K.R."/>
            <person name="Santos M.B.N."/>
            <person name="Sacchi C.T."/>
        </authorList>
    </citation>
    <scope>NUCLEOTIDE SEQUENCE [LARGE SCALE GENOMIC DNA]</scope>
    <source>
        <strain evidence="5 6">O4R</strain>
    </source>
</reference>
<comment type="function">
    <text evidence="4">Catalyzes the deacetylation of 1D-myo-inositol 2-acetamido-2-deoxy-alpha-D-glucopyranoside (GlcNAc-Ins) in the mycothiol biosynthesis pathway.</text>
</comment>
<evidence type="ECO:0000256" key="2">
    <source>
        <dbReference type="ARBA" id="ARBA00022801"/>
    </source>
</evidence>
<proteinExistence type="inferred from homology"/>
<dbReference type="EC" id="3.5.1.103" evidence="4"/>
<evidence type="ECO:0000313" key="6">
    <source>
        <dbReference type="Proteomes" id="UP001482520"/>
    </source>
</evidence>
<evidence type="ECO:0000313" key="5">
    <source>
        <dbReference type="EMBL" id="MEQ7849300.1"/>
    </source>
</evidence>
<sequence length="322" mass="34419">MPAAPAHASQQPPAATPAEQRLLLVHAHPDDETIGQGATMAQYAAQGRSVTLVTCTAGEMGEILVTELEHLAADKEDRLGEHRRGEIADAMAALGVTDHRWLGGFGHYRDSGMQWHADGHAVAADDVHDNAFSRADLTEAATLLVEVIREVRPQVLVTYDEFGGYGHPDHIQAHRVAMYAAQLAAVPSYRPDLGAAWDIAKVYWGAMSESRMRAGLRALRDAGDTTSFEGMDPDGPLPHFVTADDDLSCAVDAQDHVERKMDALRAYPTQVTLDGPFFALSNNVGAAAWGVEFYRLVKGALGPVGDDGLESDLFAGLAGDAG</sequence>
<name>A0ABV1P3H3_9ACTN</name>
<comment type="catalytic activity">
    <reaction evidence="4">
        <text>1D-myo-inositol 2-acetamido-2-deoxy-alpha-D-glucopyranoside + H2O = 1D-myo-inositol 2-amino-2-deoxy-alpha-D-glucopyranoside + acetate</text>
        <dbReference type="Rhea" id="RHEA:26180"/>
        <dbReference type="ChEBI" id="CHEBI:15377"/>
        <dbReference type="ChEBI" id="CHEBI:30089"/>
        <dbReference type="ChEBI" id="CHEBI:52442"/>
        <dbReference type="ChEBI" id="CHEBI:58886"/>
        <dbReference type="EC" id="3.5.1.103"/>
    </reaction>
</comment>
<dbReference type="Proteomes" id="UP001482520">
    <property type="component" value="Unassembled WGS sequence"/>
</dbReference>
<organism evidence="5 6">
    <name type="scientific">Nocardioides kribbensis</name>
    <dbReference type="NCBI Taxonomy" id="305517"/>
    <lineage>
        <taxon>Bacteria</taxon>
        <taxon>Bacillati</taxon>
        <taxon>Actinomycetota</taxon>
        <taxon>Actinomycetes</taxon>
        <taxon>Propionibacteriales</taxon>
        <taxon>Nocardioidaceae</taxon>
        <taxon>Nocardioides</taxon>
    </lineage>
</organism>
<dbReference type="EMBL" id="JBEGDP010000035">
    <property type="protein sequence ID" value="MEQ7849300.1"/>
    <property type="molecule type" value="Genomic_DNA"/>
</dbReference>
<protein>
    <recommendedName>
        <fullName evidence="4">1D-myo-inositol 2-acetamido-2-deoxy-alpha-D-glucopyranoside deacetylase</fullName>
        <shortName evidence="4">GlcNAc-Ins deacetylase</shortName>
        <ecNumber evidence="4">3.5.1.103</ecNumber>
    </recommendedName>
    <alternativeName>
        <fullName evidence="4">N-acetyl-1-D-myo-inositol-2-amino-2-deoxy-alpha-D-glucopyranoside deacetylase</fullName>
    </alternativeName>
</protein>
<evidence type="ECO:0000256" key="3">
    <source>
        <dbReference type="ARBA" id="ARBA00022833"/>
    </source>
</evidence>
<evidence type="ECO:0000256" key="4">
    <source>
        <dbReference type="HAMAP-Rule" id="MF_01696"/>
    </source>
</evidence>
<comment type="caution">
    <text evidence="5">The sequence shown here is derived from an EMBL/GenBank/DDBJ whole genome shotgun (WGS) entry which is preliminary data.</text>
</comment>
<comment type="similarity">
    <text evidence="4">Belongs to the MshB deacetylase family.</text>
</comment>
<dbReference type="InterPro" id="IPR003737">
    <property type="entry name" value="GlcNAc_PI_deacetylase-related"/>
</dbReference>
<keyword evidence="6" id="KW-1185">Reference proteome</keyword>
<dbReference type="InterPro" id="IPR024078">
    <property type="entry name" value="LmbE-like_dom_sf"/>
</dbReference>
<keyword evidence="3 4" id="KW-0862">Zinc</keyword>
<dbReference type="RefSeq" id="WP_349805603.1">
    <property type="nucleotide sequence ID" value="NZ_JBEGDP010000035.1"/>
</dbReference>
<keyword evidence="2 4" id="KW-0378">Hydrolase</keyword>
<feature type="binding site" evidence="4">
    <location>
        <position position="28"/>
    </location>
    <ligand>
        <name>Zn(2+)</name>
        <dbReference type="ChEBI" id="CHEBI:29105"/>
    </ligand>
</feature>
<dbReference type="NCBIfam" id="TIGR03445">
    <property type="entry name" value="mycothiol_MshB"/>
    <property type="match status" value="1"/>
</dbReference>
<keyword evidence="1 4" id="KW-0479">Metal-binding</keyword>
<evidence type="ECO:0000256" key="1">
    <source>
        <dbReference type="ARBA" id="ARBA00022723"/>
    </source>
</evidence>
<dbReference type="SUPFAM" id="SSF102588">
    <property type="entry name" value="LmbE-like"/>
    <property type="match status" value="1"/>
</dbReference>
<accession>A0ABV1P3H3</accession>
<dbReference type="Pfam" id="PF02585">
    <property type="entry name" value="PIG-L"/>
    <property type="match status" value="1"/>
</dbReference>
<feature type="binding site" evidence="4">
    <location>
        <position position="31"/>
    </location>
    <ligand>
        <name>Zn(2+)</name>
        <dbReference type="ChEBI" id="CHEBI:29105"/>
    </ligand>
</feature>
<dbReference type="HAMAP" id="MF_01696">
    <property type="entry name" value="MshB"/>
    <property type="match status" value="1"/>
</dbReference>